<dbReference type="GO" id="GO:0006259">
    <property type="term" value="P:DNA metabolic process"/>
    <property type="evidence" value="ECO:0007669"/>
    <property type="project" value="InterPro"/>
</dbReference>
<comment type="caution">
    <text evidence="2">The sequence shown here is derived from an EMBL/GenBank/DDBJ whole genome shotgun (WGS) entry which is preliminary data.</text>
</comment>
<gene>
    <name evidence="2" type="ORF">H9824_05555</name>
</gene>
<reference evidence="2" key="2">
    <citation type="submission" date="2021-04" db="EMBL/GenBank/DDBJ databases">
        <authorList>
            <person name="Gilroy R."/>
        </authorList>
    </citation>
    <scope>NUCLEOTIDE SEQUENCE</scope>
    <source>
        <strain evidence="2">Gambia2-208</strain>
    </source>
</reference>
<dbReference type="AlphaFoldDB" id="A0A9D1ZHS9"/>
<evidence type="ECO:0000313" key="2">
    <source>
        <dbReference type="EMBL" id="HIY88153.1"/>
    </source>
</evidence>
<evidence type="ECO:0000256" key="1">
    <source>
        <dbReference type="SAM" id="MobiDB-lite"/>
    </source>
</evidence>
<dbReference type="Pfam" id="PF03837">
    <property type="entry name" value="RecT"/>
    <property type="match status" value="1"/>
</dbReference>
<dbReference type="Proteomes" id="UP000886851">
    <property type="component" value="Unassembled WGS sequence"/>
</dbReference>
<name>A0A9D1ZHS9_9BACE</name>
<organism evidence="2 3">
    <name type="scientific">Candidatus Bacteroides pullicola</name>
    <dbReference type="NCBI Taxonomy" id="2838475"/>
    <lineage>
        <taxon>Bacteria</taxon>
        <taxon>Pseudomonadati</taxon>
        <taxon>Bacteroidota</taxon>
        <taxon>Bacteroidia</taxon>
        <taxon>Bacteroidales</taxon>
        <taxon>Bacteroidaceae</taxon>
        <taxon>Bacteroides</taxon>
    </lineage>
</organism>
<dbReference type="InterPro" id="IPR018330">
    <property type="entry name" value="RecT_fam"/>
</dbReference>
<accession>A0A9D1ZHS9</accession>
<dbReference type="EMBL" id="DXCV01000039">
    <property type="protein sequence ID" value="HIY88153.1"/>
    <property type="molecule type" value="Genomic_DNA"/>
</dbReference>
<dbReference type="GO" id="GO:0003677">
    <property type="term" value="F:DNA binding"/>
    <property type="evidence" value="ECO:0007669"/>
    <property type="project" value="InterPro"/>
</dbReference>
<proteinExistence type="predicted"/>
<protein>
    <submittedName>
        <fullName evidence="2">Recombinase RecT</fullName>
    </submittedName>
</protein>
<evidence type="ECO:0000313" key="3">
    <source>
        <dbReference type="Proteomes" id="UP000886851"/>
    </source>
</evidence>
<feature type="region of interest" description="Disordered" evidence="1">
    <location>
        <begin position="249"/>
        <end position="302"/>
    </location>
</feature>
<reference evidence="2" key="1">
    <citation type="journal article" date="2021" name="PeerJ">
        <title>Extensive microbial diversity within the chicken gut microbiome revealed by metagenomics and culture.</title>
        <authorList>
            <person name="Gilroy R."/>
            <person name="Ravi A."/>
            <person name="Getino M."/>
            <person name="Pursley I."/>
            <person name="Horton D.L."/>
            <person name="Alikhan N.F."/>
            <person name="Baker D."/>
            <person name="Gharbi K."/>
            <person name="Hall N."/>
            <person name="Watson M."/>
            <person name="Adriaenssens E.M."/>
            <person name="Foster-Nyarko E."/>
            <person name="Jarju S."/>
            <person name="Secka A."/>
            <person name="Antonio M."/>
            <person name="Oren A."/>
            <person name="Chaudhuri R.R."/>
            <person name="La Ragione R."/>
            <person name="Hildebrand F."/>
            <person name="Pallen M.J."/>
        </authorList>
    </citation>
    <scope>NUCLEOTIDE SEQUENCE</scope>
    <source>
        <strain evidence="2">Gambia2-208</strain>
    </source>
</reference>
<sequence length="302" mass="33618">MTQQQSTQQPTQAAQPKNLPLLQKNITDSVMERVHEMEESGGLITPPNYSAANQIKAAFFVLQQVEDKQHRPALEVCDKASIANAILDMVVQGLSVSKKQGYFIVYGTKLEFQRSYFGTVALAKQCGMKGQPVANVIYQGDNFQYEIDTETGLTRIVKHEQKFENIDITKIRGAYAITVLPDESRQVTIMNIDQIRKAWGQGATKGNSPAHQNFTDEMCKKTVIGRACKMIINSSDDAYLFDGKRDEMDTDNAKEQRQAAADQPRTVIGEDTAYEEVKDEATDPAPQPAANNGNLFNEEAPY</sequence>